<dbReference type="STRING" id="1244108.SAMN05444004_12327"/>
<evidence type="ECO:0000313" key="2">
    <source>
        <dbReference type="EMBL" id="SDZ57295.1"/>
    </source>
</evidence>
<feature type="signal peptide" evidence="1">
    <location>
        <begin position="1"/>
        <end position="20"/>
    </location>
</feature>
<keyword evidence="3" id="KW-1185">Reference proteome</keyword>
<gene>
    <name evidence="2" type="ORF">SAMN05444004_12327</name>
</gene>
<dbReference type="Gene3D" id="3.90.226.10">
    <property type="entry name" value="2-enoyl-CoA Hydratase, Chain A, domain 1"/>
    <property type="match status" value="1"/>
</dbReference>
<dbReference type="AlphaFoldDB" id="A0A1H3U629"/>
<reference evidence="3" key="1">
    <citation type="submission" date="2016-10" db="EMBL/GenBank/DDBJ databases">
        <authorList>
            <person name="Varghese N."/>
            <person name="Submissions S."/>
        </authorList>
    </citation>
    <scope>NUCLEOTIDE SEQUENCE [LARGE SCALE GENOMIC DNA]</scope>
    <source>
        <strain evidence="3">DSM 100420</strain>
    </source>
</reference>
<organism evidence="2 3">
    <name type="scientific">Jannaschia faecimaris</name>
    <dbReference type="NCBI Taxonomy" id="1244108"/>
    <lineage>
        <taxon>Bacteria</taxon>
        <taxon>Pseudomonadati</taxon>
        <taxon>Pseudomonadota</taxon>
        <taxon>Alphaproteobacteria</taxon>
        <taxon>Rhodobacterales</taxon>
        <taxon>Roseobacteraceae</taxon>
        <taxon>Jannaschia</taxon>
    </lineage>
</organism>
<dbReference type="SUPFAM" id="SSF52096">
    <property type="entry name" value="ClpP/crotonase"/>
    <property type="match status" value="1"/>
</dbReference>
<accession>A0A1H3U629</accession>
<sequence length="367" mass="39893">MIREFLRLALVVTGCLPAHAVIAKDITFEMVYMNHTNMIVAEGDITGDTPEIFEAFLQTEPFDGFRFVMALHSDGGSLVGGLRLGQMIREAGLDTTVQRHPLDPATGKPGYDTAAGRCFSACAIAFLGGVRRTVPEKSRLGFHQFSSAGGSFAKEDSVYMTESTAQLMGATVLGYIMKMGAEPDLFTWLSEALPHEMWEPDQDERTALRIVTPDRFRGFAFEPYGAGVITWSALPENVAGRSAVGQVTAYCKERVPYILLSSVSSANGVDPRTRQMIAEELSGWRMDNEATGQSASYGRDAVAIRMEDGLPLAELKLDGQGVELLKGGPVLIAVDFPAVIGAMFYLRTDPTEADRASLDAAFRLCIR</sequence>
<protein>
    <submittedName>
        <fullName evidence="2">Uncharacterized protein</fullName>
    </submittedName>
</protein>
<keyword evidence="1" id="KW-0732">Signal</keyword>
<proteinExistence type="predicted"/>
<feature type="chain" id="PRO_5011564330" evidence="1">
    <location>
        <begin position="21"/>
        <end position="367"/>
    </location>
</feature>
<evidence type="ECO:0000313" key="3">
    <source>
        <dbReference type="Proteomes" id="UP000198914"/>
    </source>
</evidence>
<evidence type="ECO:0000256" key="1">
    <source>
        <dbReference type="SAM" id="SignalP"/>
    </source>
</evidence>
<dbReference type="InterPro" id="IPR029045">
    <property type="entry name" value="ClpP/crotonase-like_dom_sf"/>
</dbReference>
<name>A0A1H3U629_9RHOB</name>
<dbReference type="Proteomes" id="UP000198914">
    <property type="component" value="Unassembled WGS sequence"/>
</dbReference>
<dbReference type="EMBL" id="FNPX01000023">
    <property type="protein sequence ID" value="SDZ57295.1"/>
    <property type="molecule type" value="Genomic_DNA"/>
</dbReference>